<protein>
    <recommendedName>
        <fullName evidence="3">Serpin domain-containing protein</fullName>
    </recommendedName>
</protein>
<organism evidence="4 5">
    <name type="scientific">Neonectria ditissima</name>
    <dbReference type="NCBI Taxonomy" id="78410"/>
    <lineage>
        <taxon>Eukaryota</taxon>
        <taxon>Fungi</taxon>
        <taxon>Dikarya</taxon>
        <taxon>Ascomycota</taxon>
        <taxon>Pezizomycotina</taxon>
        <taxon>Sordariomycetes</taxon>
        <taxon>Hypocreomycetidae</taxon>
        <taxon>Hypocreales</taxon>
        <taxon>Nectriaceae</taxon>
        <taxon>Neonectria</taxon>
    </lineage>
</organism>
<sequence length="364" mass="40037">MPGIGHTTRVLGWDMLERLCVQNATTRGICISPLSITTALAMLAGAVGVDRRAQFCQAIGVNNLSELSDAFQVLDTVFGNKNQNQMVTMANAAFADSDVEFRSAYIRFLDSLGVHTIKFSSLEESAEEINGWVSVNTRGLISDLVSRDVLKGAHVALINALAFRGTWKTKFDRTLTQRNTPFYSTESKERKVDMMFSYKKNIAMAKRPGYTAVRLPYAAAVPSASMALVAYLPDRGISLEQLVQTMDRAQRTLTFRAKKYDKFGFPKLNLDTSLSILPMLQNLGFPVSGQFPEMVEGGNEVQACIHRATIKLDEEGTEAAAATAIIMTRSLVPNPEILVFDRPFAFSICLEETGIAVFTGLFFG</sequence>
<dbReference type="SMART" id="SM00093">
    <property type="entry name" value="SERPIN"/>
    <property type="match status" value="1"/>
</dbReference>
<dbReference type="CDD" id="cd00172">
    <property type="entry name" value="serpin"/>
    <property type="match status" value="1"/>
</dbReference>
<proteinExistence type="inferred from homology"/>
<dbReference type="PANTHER" id="PTHR11461:SF211">
    <property type="entry name" value="GH10112P-RELATED"/>
    <property type="match status" value="1"/>
</dbReference>
<dbReference type="InterPro" id="IPR023796">
    <property type="entry name" value="Serpin_dom"/>
</dbReference>
<dbReference type="Pfam" id="PF00079">
    <property type="entry name" value="Serpin"/>
    <property type="match status" value="1"/>
</dbReference>
<evidence type="ECO:0000256" key="1">
    <source>
        <dbReference type="ARBA" id="ARBA00009500"/>
    </source>
</evidence>
<comment type="caution">
    <text evidence="4">The sequence shown here is derived from an EMBL/GenBank/DDBJ whole genome shotgun (WGS) entry which is preliminary data.</text>
</comment>
<reference evidence="4 5" key="1">
    <citation type="submission" date="2015-09" db="EMBL/GenBank/DDBJ databases">
        <title>Draft genome of a European isolate of the apple canker pathogen Neonectria ditissima.</title>
        <authorList>
            <person name="Gomez-Cortecero A."/>
            <person name="Harrison R.J."/>
            <person name="Armitage A.D."/>
        </authorList>
    </citation>
    <scope>NUCLEOTIDE SEQUENCE [LARGE SCALE GENOMIC DNA]</scope>
    <source>
        <strain evidence="4 5">R09/05</strain>
    </source>
</reference>
<dbReference type="OrthoDB" id="1063785at2759"/>
<dbReference type="EMBL" id="LKCW01000082">
    <property type="protein sequence ID" value="KPM40475.1"/>
    <property type="molecule type" value="Genomic_DNA"/>
</dbReference>
<dbReference type="InterPro" id="IPR000215">
    <property type="entry name" value="Serpin_fam"/>
</dbReference>
<dbReference type="Gene3D" id="3.30.497.10">
    <property type="entry name" value="Antithrombin, subunit I, domain 2"/>
    <property type="match status" value="1"/>
</dbReference>
<dbReference type="STRING" id="78410.A0A0P7ARS1"/>
<dbReference type="SUPFAM" id="SSF56574">
    <property type="entry name" value="Serpins"/>
    <property type="match status" value="1"/>
</dbReference>
<gene>
    <name evidence="4" type="ORF">AK830_g6079</name>
</gene>
<dbReference type="GO" id="GO:0004867">
    <property type="term" value="F:serine-type endopeptidase inhibitor activity"/>
    <property type="evidence" value="ECO:0007669"/>
    <property type="project" value="InterPro"/>
</dbReference>
<evidence type="ECO:0000256" key="2">
    <source>
        <dbReference type="RuleBase" id="RU000411"/>
    </source>
</evidence>
<dbReference type="Gene3D" id="2.30.39.10">
    <property type="entry name" value="Alpha-1-antitrypsin, domain 1"/>
    <property type="match status" value="1"/>
</dbReference>
<feature type="domain" description="Serpin" evidence="3">
    <location>
        <begin position="13"/>
        <end position="363"/>
    </location>
</feature>
<dbReference type="InterPro" id="IPR036186">
    <property type="entry name" value="Serpin_sf"/>
</dbReference>
<dbReference type="PANTHER" id="PTHR11461">
    <property type="entry name" value="SERINE PROTEASE INHIBITOR, SERPIN"/>
    <property type="match status" value="1"/>
</dbReference>
<dbReference type="InterPro" id="IPR042185">
    <property type="entry name" value="Serpin_sf_2"/>
</dbReference>
<evidence type="ECO:0000313" key="4">
    <source>
        <dbReference type="EMBL" id="KPM40475.1"/>
    </source>
</evidence>
<dbReference type="AlphaFoldDB" id="A0A0P7ARS1"/>
<keyword evidence="5" id="KW-1185">Reference proteome</keyword>
<dbReference type="Proteomes" id="UP000050424">
    <property type="component" value="Unassembled WGS sequence"/>
</dbReference>
<name>A0A0P7ARS1_9HYPO</name>
<comment type="similarity">
    <text evidence="1 2">Belongs to the serpin family.</text>
</comment>
<evidence type="ECO:0000259" key="3">
    <source>
        <dbReference type="SMART" id="SM00093"/>
    </source>
</evidence>
<dbReference type="InterPro" id="IPR042178">
    <property type="entry name" value="Serpin_sf_1"/>
</dbReference>
<accession>A0A0P7ARS1</accession>
<evidence type="ECO:0000313" key="5">
    <source>
        <dbReference type="Proteomes" id="UP000050424"/>
    </source>
</evidence>